<feature type="region of interest" description="Disordered" evidence="1">
    <location>
        <begin position="118"/>
        <end position="142"/>
    </location>
</feature>
<feature type="compositionally biased region" description="Basic and acidic residues" evidence="1">
    <location>
        <begin position="408"/>
        <end position="424"/>
    </location>
</feature>
<evidence type="ECO:0008006" key="5">
    <source>
        <dbReference type="Google" id="ProtNLM"/>
    </source>
</evidence>
<dbReference type="RefSeq" id="WP_274357094.1">
    <property type="nucleotide sequence ID" value="NZ_CP118099.1"/>
</dbReference>
<reference evidence="3 4" key="1">
    <citation type="submission" date="2023-02" db="EMBL/GenBank/DDBJ databases">
        <title>A bacterium isolated from plastisphere.</title>
        <authorList>
            <person name="Sun Y."/>
        </authorList>
    </citation>
    <scope>NUCLEOTIDE SEQUENCE [LARGE SCALE GENOMIC DNA]</scope>
    <source>
        <strain evidence="4">a-1</strain>
    </source>
</reference>
<feature type="compositionally biased region" description="Acidic residues" evidence="1">
    <location>
        <begin position="118"/>
        <end position="127"/>
    </location>
</feature>
<dbReference type="EMBL" id="CP118099">
    <property type="protein sequence ID" value="WDH76355.1"/>
    <property type="molecule type" value="Genomic_DNA"/>
</dbReference>
<evidence type="ECO:0000313" key="3">
    <source>
        <dbReference type="EMBL" id="WDH76355.1"/>
    </source>
</evidence>
<feature type="region of interest" description="Disordered" evidence="1">
    <location>
        <begin position="405"/>
        <end position="424"/>
    </location>
</feature>
<gene>
    <name evidence="3" type="ORF">PTI97_02215</name>
</gene>
<protein>
    <recommendedName>
        <fullName evidence="5">LPXTG-motif cell wall anchor domain-containing protein</fullName>
    </recommendedName>
</protein>
<keyword evidence="4" id="KW-1185">Reference proteome</keyword>
<evidence type="ECO:0000256" key="2">
    <source>
        <dbReference type="SAM" id="Phobius"/>
    </source>
</evidence>
<keyword evidence="2" id="KW-1133">Transmembrane helix</keyword>
<dbReference type="Proteomes" id="UP001213680">
    <property type="component" value="Chromosome"/>
</dbReference>
<sequence>MKHNIQRIVALFTILMFLSTLFTIHVAHADTVTFRYIQVNLSQEETKTLYESSLVYEDVTYYGVRESANVWRFMIDTESVDDSLIDLVTLYDAEGVPYTFSPTTITDSYPIEVEEPPAIEEPDESEEVMPPVDPEPVVEEAAPEPTLPKLAIEAVNIAGVNRAVVGGDIPYTFIVKNTGDTALKVTNFSHEYVSGDVDHLSIESFNQEIFNQLFDLIGDDGLLPGEQVEVTDVLAIPTDYSFSVHPEIGSVFQVIGVDEFDRIVTSESQQIILLQQPDFTVSATSEKATVQPGEPVRYTYTITNTSKITLFLSDAMLTWPNGALTEEERNMANRRFREQVEAIPTFLDGFGPEEEVTFSFELPLFPSYDLRAGAELIQRATFTFHVNEDVGVTRSVDVPVGVKQAVPSKEEEPKQESKKQQQELKTEDVSVVKIVVQESGAPPVEHVDESDTYAQDLLPMTGEADDAWHAMVGTLLFASGLLLLICRKHPSTKP</sequence>
<accession>A0ABY7X0I7</accession>
<evidence type="ECO:0000256" key="1">
    <source>
        <dbReference type="SAM" id="MobiDB-lite"/>
    </source>
</evidence>
<evidence type="ECO:0000313" key="4">
    <source>
        <dbReference type="Proteomes" id="UP001213680"/>
    </source>
</evidence>
<feature type="transmembrane region" description="Helical" evidence="2">
    <location>
        <begin position="467"/>
        <end position="486"/>
    </location>
</feature>
<organism evidence="3 4">
    <name type="scientific">Exiguobacterium marinum</name>
    <dbReference type="NCBI Taxonomy" id="273528"/>
    <lineage>
        <taxon>Bacteria</taxon>
        <taxon>Bacillati</taxon>
        <taxon>Bacillota</taxon>
        <taxon>Bacilli</taxon>
        <taxon>Bacillales</taxon>
        <taxon>Bacillales Family XII. Incertae Sedis</taxon>
        <taxon>Exiguobacterium</taxon>
    </lineage>
</organism>
<keyword evidence="2" id="KW-0472">Membrane</keyword>
<name>A0ABY7X0I7_9BACL</name>
<proteinExistence type="predicted"/>
<keyword evidence="2" id="KW-0812">Transmembrane</keyword>